<sequence>MTECFPRGKTIPAQSPLFWVTHKDRYLRQLLIKDIQESTGRDLIVYFTDIDRTEAQIDPGDDQFFLELLNARKKEGVDLLLETHGGFTDATEKICALLRQLAPDLRVIVPRRAKSNGTVIALCAKQIVMSASSELGPIDPNLGPTPIHFLLNAPAGAIDPLTLQIAQTFQAQTTKLATVLLKSGMMSGKTPEEVDAVVKKLASRDHYHSHGSVIDASEAASLGLNVLLLDSKDELWQKLWLLRTMYAYDCNAHGYSKLFEGELVSSAVTAKPKP</sequence>
<evidence type="ECO:0008006" key="3">
    <source>
        <dbReference type="Google" id="ProtNLM"/>
    </source>
</evidence>
<dbReference type="SUPFAM" id="SSF52096">
    <property type="entry name" value="ClpP/crotonase"/>
    <property type="match status" value="1"/>
</dbReference>
<evidence type="ECO:0000313" key="1">
    <source>
        <dbReference type="EMBL" id="MFK2874491.1"/>
    </source>
</evidence>
<dbReference type="Proteomes" id="UP001620405">
    <property type="component" value="Unassembled WGS sequence"/>
</dbReference>
<name>A0ABW8IWW0_9GAMM</name>
<proteinExistence type="predicted"/>
<dbReference type="PANTHER" id="PTHR35984:SF1">
    <property type="entry name" value="PERIPLASMIC SERINE PROTEASE"/>
    <property type="match status" value="1"/>
</dbReference>
<gene>
    <name evidence="1" type="ORF">ISP13_13185</name>
</gene>
<dbReference type="InterPro" id="IPR029045">
    <property type="entry name" value="ClpP/crotonase-like_dom_sf"/>
</dbReference>
<keyword evidence="2" id="KW-1185">Reference proteome</keyword>
<accession>A0ABW8IWW0</accession>
<evidence type="ECO:0000313" key="2">
    <source>
        <dbReference type="Proteomes" id="UP001620405"/>
    </source>
</evidence>
<dbReference type="EMBL" id="JADIKG010000012">
    <property type="protein sequence ID" value="MFK2874491.1"/>
    <property type="molecule type" value="Genomic_DNA"/>
</dbReference>
<reference evidence="1 2" key="1">
    <citation type="submission" date="2020-10" db="EMBL/GenBank/DDBJ databases">
        <title>Phylogeny of dyella-like bacteria.</title>
        <authorList>
            <person name="Fu J."/>
        </authorList>
    </citation>
    <scope>NUCLEOTIDE SEQUENCE [LARGE SCALE GENOMIC DNA]</scope>
    <source>
        <strain evidence="1 2">DHOB07</strain>
    </source>
</reference>
<dbReference type="PANTHER" id="PTHR35984">
    <property type="entry name" value="PERIPLASMIC SERINE PROTEASE"/>
    <property type="match status" value="1"/>
</dbReference>
<dbReference type="Gene3D" id="3.90.226.10">
    <property type="entry name" value="2-enoyl-CoA Hydratase, Chain A, domain 1"/>
    <property type="match status" value="1"/>
</dbReference>
<protein>
    <recommendedName>
        <fullName evidence="3">Serine dehydrogenase proteinase</fullName>
    </recommendedName>
</protein>
<dbReference type="Pfam" id="PF01972">
    <property type="entry name" value="SDH_protease"/>
    <property type="match status" value="1"/>
</dbReference>
<organism evidence="1 2">
    <name type="scientific">Dyella lipolytica</name>
    <dbReference type="NCBI Taxonomy" id="1867835"/>
    <lineage>
        <taxon>Bacteria</taxon>
        <taxon>Pseudomonadati</taxon>
        <taxon>Pseudomonadota</taxon>
        <taxon>Gammaproteobacteria</taxon>
        <taxon>Lysobacterales</taxon>
        <taxon>Rhodanobacteraceae</taxon>
        <taxon>Dyella</taxon>
    </lineage>
</organism>
<dbReference type="InterPro" id="IPR002825">
    <property type="entry name" value="Pept_S49_ser-pept_pro"/>
</dbReference>
<comment type="caution">
    <text evidence="1">The sequence shown here is derived from an EMBL/GenBank/DDBJ whole genome shotgun (WGS) entry which is preliminary data.</text>
</comment>